<dbReference type="GO" id="GO:0009254">
    <property type="term" value="P:peptidoglycan turnover"/>
    <property type="evidence" value="ECO:0007669"/>
    <property type="project" value="UniProtKB-UniRule"/>
</dbReference>
<dbReference type="PANTHER" id="PTHR30480">
    <property type="entry name" value="BETA-HEXOSAMINIDASE-RELATED"/>
    <property type="match status" value="1"/>
</dbReference>
<dbReference type="PROSITE" id="PS00775">
    <property type="entry name" value="GLYCOSYL_HYDROL_F3"/>
    <property type="match status" value="1"/>
</dbReference>
<comment type="function">
    <text evidence="10">Plays a role in peptidoglycan recycling by cleaving the terminal beta-1,4-linked N-acetylglucosamine (GlcNAc) from peptide-linked peptidoglycan fragments, giving rise to free GlcNAc, anhydro-N-acetylmuramic acid and anhydro-N-acetylmuramic acid-linked peptides.</text>
</comment>
<dbReference type="Gene3D" id="3.20.20.300">
    <property type="entry name" value="Glycoside hydrolase, family 3, N-terminal domain"/>
    <property type="match status" value="1"/>
</dbReference>
<keyword evidence="9 10" id="KW-0961">Cell wall biogenesis/degradation</keyword>
<dbReference type="OrthoDB" id="9786661at2"/>
<dbReference type="InterPro" id="IPR001764">
    <property type="entry name" value="Glyco_hydro_3_N"/>
</dbReference>
<dbReference type="GO" id="GO:0009252">
    <property type="term" value="P:peptidoglycan biosynthetic process"/>
    <property type="evidence" value="ECO:0007669"/>
    <property type="project" value="UniProtKB-KW"/>
</dbReference>
<dbReference type="InterPro" id="IPR050226">
    <property type="entry name" value="NagZ_Beta-hexosaminidase"/>
</dbReference>
<dbReference type="EC" id="3.2.1.52" evidence="10"/>
<proteinExistence type="inferred from homology"/>
<feature type="binding site" evidence="10">
    <location>
        <position position="63"/>
    </location>
    <ligand>
        <name>substrate</name>
    </ligand>
</feature>
<dbReference type="eggNOG" id="COG1472">
    <property type="taxonomic scope" value="Bacteria"/>
</dbReference>
<feature type="site" description="Important for catalytic activity" evidence="10">
    <location>
        <position position="177"/>
    </location>
</feature>
<dbReference type="SUPFAM" id="SSF51445">
    <property type="entry name" value="(Trans)glycosidases"/>
    <property type="match status" value="1"/>
</dbReference>
<evidence type="ECO:0000256" key="4">
    <source>
        <dbReference type="ARBA" id="ARBA00022801"/>
    </source>
</evidence>
<reference evidence="12 13" key="1">
    <citation type="journal article" date="2014" name="Genome Announc.">
        <title>Draft Genome Sequence of Moraxella bovoculi Strain 237T (ATCC BAA-1259T) Isolated from a Calf with Infectious Bovine Keratoconjunctivitis.</title>
        <authorList>
            <person name="Calcutt M.J."/>
            <person name="Foecking M.F."/>
            <person name="Martin N.T."/>
            <person name="Mhlanga-Mutangadura T."/>
            <person name="Reilly T.J."/>
        </authorList>
    </citation>
    <scope>NUCLEOTIDE SEQUENCE [LARGE SCALE GENOMIC DNA]</scope>
    <source>
        <strain evidence="12 13">237</strain>
    </source>
</reference>
<name>A0A066UMV1_9GAMM</name>
<sequence length="358" mass="38749">MATGIIMADMDGLTLTDDDKDFLANDALGGVILFKRNVADPTQVRALTDSMRAINPNLIISADQEGGRVARFRDGFTPLPAMGRLGEIYDDNQELALSLAYDTGYLMACEVLAVGVDISFAPVMDIDGCSLVIGDRAFHANPEAVTALSALFIDGMNDAGMKATGKHFPGHGSIAPDSHVSDAVDERTLDEIWTCDLITFKNNLSKLDALMPAHVIFSQIDDKPAGFSKVWLQDILRQQLGYDGVLFSDDLSMKAAHVAGDVTARVKSAIEAGCDMVLVCNNRDDAMRAVEFAKTMPEVVNRFSKMKSIIPTWQGDLISTCQAFAHYNTAKDNVMKAFFGEAITAKDGKDPTNYSTNS</sequence>
<keyword evidence="5 10" id="KW-0133">Cell shape</keyword>
<evidence type="ECO:0000313" key="13">
    <source>
        <dbReference type="Proteomes" id="UP000035860"/>
    </source>
</evidence>
<comment type="caution">
    <text evidence="12">The sequence shown here is derived from an EMBL/GenBank/DDBJ whole genome shotgun (WGS) entry which is preliminary data.</text>
</comment>
<dbReference type="GO" id="GO:0071555">
    <property type="term" value="P:cell wall organization"/>
    <property type="evidence" value="ECO:0007669"/>
    <property type="project" value="UniProtKB-KW"/>
</dbReference>
<dbReference type="GO" id="GO:0005737">
    <property type="term" value="C:cytoplasm"/>
    <property type="evidence" value="ECO:0007669"/>
    <property type="project" value="UniProtKB-SubCell"/>
</dbReference>
<dbReference type="GO" id="GO:0051301">
    <property type="term" value="P:cell division"/>
    <property type="evidence" value="ECO:0007669"/>
    <property type="project" value="UniProtKB-KW"/>
</dbReference>
<dbReference type="GO" id="GO:0008360">
    <property type="term" value="P:regulation of cell shape"/>
    <property type="evidence" value="ECO:0007669"/>
    <property type="project" value="UniProtKB-KW"/>
</dbReference>
<feature type="binding site" evidence="10">
    <location>
        <position position="136"/>
    </location>
    <ligand>
        <name>substrate</name>
    </ligand>
</feature>
<dbReference type="Pfam" id="PF00933">
    <property type="entry name" value="Glyco_hydro_3"/>
    <property type="match status" value="1"/>
</dbReference>
<feature type="binding site" evidence="10">
    <location>
        <position position="71"/>
    </location>
    <ligand>
        <name>substrate</name>
    </ligand>
</feature>
<dbReference type="Proteomes" id="UP000035860">
    <property type="component" value="Unassembled WGS sequence"/>
</dbReference>
<keyword evidence="3 10" id="KW-0132">Cell division</keyword>
<protein>
    <recommendedName>
        <fullName evidence="10">Beta-hexosaminidase</fullName>
        <ecNumber evidence="10">3.2.1.52</ecNumber>
    </recommendedName>
    <alternativeName>
        <fullName evidence="10">Beta-N-acetylhexosaminidase</fullName>
    </alternativeName>
    <alternativeName>
        <fullName evidence="10">N-acetyl-beta-glucosaminidase</fullName>
    </alternativeName>
</protein>
<comment type="subcellular location">
    <subcellularLocation>
        <location evidence="10">Cytoplasm</location>
    </subcellularLocation>
</comment>
<keyword evidence="2 10" id="KW-0963">Cytoplasm</keyword>
<evidence type="ECO:0000313" key="12">
    <source>
        <dbReference type="EMBL" id="KDN25543.1"/>
    </source>
</evidence>
<keyword evidence="13" id="KW-1185">Reference proteome</keyword>
<dbReference type="PANTHER" id="PTHR30480:SF13">
    <property type="entry name" value="BETA-HEXOSAMINIDASE"/>
    <property type="match status" value="1"/>
</dbReference>
<evidence type="ECO:0000256" key="2">
    <source>
        <dbReference type="ARBA" id="ARBA00022490"/>
    </source>
</evidence>
<dbReference type="InterPro" id="IPR022956">
    <property type="entry name" value="Beta_hexosaminidase_bac"/>
</dbReference>
<comment type="catalytic activity">
    <reaction evidence="1 10">
        <text>Hydrolysis of terminal non-reducing N-acetyl-D-hexosamine residues in N-acetyl-beta-D-hexosaminides.</text>
        <dbReference type="EC" id="3.2.1.52"/>
    </reaction>
</comment>
<dbReference type="HAMAP" id="MF_00364">
    <property type="entry name" value="NagZ"/>
    <property type="match status" value="1"/>
</dbReference>
<dbReference type="InterPro" id="IPR017853">
    <property type="entry name" value="GH"/>
</dbReference>
<evidence type="ECO:0000256" key="9">
    <source>
        <dbReference type="ARBA" id="ARBA00023316"/>
    </source>
</evidence>
<dbReference type="NCBIfam" id="NF003740">
    <property type="entry name" value="PRK05337.1"/>
    <property type="match status" value="1"/>
</dbReference>
<dbReference type="GO" id="GO:0004563">
    <property type="term" value="F:beta-N-acetylhexosaminidase activity"/>
    <property type="evidence" value="ECO:0007669"/>
    <property type="project" value="UniProtKB-UniRule"/>
</dbReference>
<feature type="binding site" evidence="10">
    <location>
        <begin position="166"/>
        <end position="167"/>
    </location>
    <ligand>
        <name>substrate</name>
    </ligand>
</feature>
<evidence type="ECO:0000256" key="7">
    <source>
        <dbReference type="ARBA" id="ARBA00023295"/>
    </source>
</evidence>
<dbReference type="RefSeq" id="WP_036363478.1">
    <property type="nucleotide sequence ID" value="NZ_AOMT01000010.1"/>
</dbReference>
<comment type="similarity">
    <text evidence="10">Belongs to the glycosyl hydrolase 3 family. NagZ subfamily.</text>
</comment>
<accession>A0A066UMV1</accession>
<dbReference type="AlphaFoldDB" id="A0A066UMV1"/>
<evidence type="ECO:0000256" key="3">
    <source>
        <dbReference type="ARBA" id="ARBA00022618"/>
    </source>
</evidence>
<evidence type="ECO:0000256" key="1">
    <source>
        <dbReference type="ARBA" id="ARBA00001231"/>
    </source>
</evidence>
<keyword evidence="7 10" id="KW-0326">Glycosidase</keyword>
<dbReference type="UniPathway" id="UPA00544"/>
<dbReference type="EMBL" id="AOMT01000010">
    <property type="protein sequence ID" value="KDN25543.1"/>
    <property type="molecule type" value="Genomic_DNA"/>
</dbReference>
<evidence type="ECO:0000256" key="5">
    <source>
        <dbReference type="ARBA" id="ARBA00022960"/>
    </source>
</evidence>
<dbReference type="GO" id="GO:0005975">
    <property type="term" value="P:carbohydrate metabolic process"/>
    <property type="evidence" value="ECO:0007669"/>
    <property type="project" value="InterPro"/>
</dbReference>
<comment type="pathway">
    <text evidence="10">Cell wall biogenesis; peptidoglycan recycling.</text>
</comment>
<feature type="domain" description="Glycoside hydrolase family 3 N-terminal" evidence="11">
    <location>
        <begin position="16"/>
        <end position="300"/>
    </location>
</feature>
<feature type="active site" description="Proton donor/acceptor" evidence="10">
    <location>
        <position position="179"/>
    </location>
</feature>
<evidence type="ECO:0000256" key="8">
    <source>
        <dbReference type="ARBA" id="ARBA00023306"/>
    </source>
</evidence>
<dbReference type="InterPro" id="IPR019800">
    <property type="entry name" value="Glyco_hydro_3_AS"/>
</dbReference>
<feature type="active site" description="Nucleophile" evidence="10">
    <location>
        <position position="249"/>
    </location>
</feature>
<gene>
    <name evidence="10" type="primary">nagZ</name>
    <name evidence="12" type="ORF">MBO_03092</name>
</gene>
<dbReference type="InterPro" id="IPR036962">
    <property type="entry name" value="Glyco_hydro_3_N_sf"/>
</dbReference>
<evidence type="ECO:0000259" key="11">
    <source>
        <dbReference type="Pfam" id="PF00933"/>
    </source>
</evidence>
<keyword evidence="4 10" id="KW-0378">Hydrolase</keyword>
<evidence type="ECO:0000256" key="10">
    <source>
        <dbReference type="HAMAP-Rule" id="MF_00364"/>
    </source>
</evidence>
<evidence type="ECO:0000256" key="6">
    <source>
        <dbReference type="ARBA" id="ARBA00022984"/>
    </source>
</evidence>
<keyword evidence="6 10" id="KW-0573">Peptidoglycan synthesis</keyword>
<organism evidence="12 13">
    <name type="scientific">Moraxella bovoculi 237</name>
    <dbReference type="NCBI Taxonomy" id="743974"/>
    <lineage>
        <taxon>Bacteria</taxon>
        <taxon>Pseudomonadati</taxon>
        <taxon>Pseudomonadota</taxon>
        <taxon>Gammaproteobacteria</taxon>
        <taxon>Moraxellales</taxon>
        <taxon>Moraxellaceae</taxon>
        <taxon>Moraxella</taxon>
    </lineage>
</organism>
<keyword evidence="8 10" id="KW-0131">Cell cycle</keyword>